<evidence type="ECO:0000313" key="3">
    <source>
        <dbReference type="EMBL" id="PIO61707.1"/>
    </source>
</evidence>
<dbReference type="InterPro" id="IPR014044">
    <property type="entry name" value="CAP_dom"/>
</dbReference>
<dbReference type="Pfam" id="PF00188">
    <property type="entry name" value="CAP"/>
    <property type="match status" value="2"/>
</dbReference>
<dbReference type="Gene3D" id="3.40.33.10">
    <property type="entry name" value="CAP"/>
    <property type="match status" value="2"/>
</dbReference>
<dbReference type="InterPro" id="IPR018244">
    <property type="entry name" value="Allrgn_V5/Tpx1_CS"/>
</dbReference>
<dbReference type="PRINTS" id="PR00837">
    <property type="entry name" value="V5TPXLIKE"/>
</dbReference>
<evidence type="ECO:0000259" key="2">
    <source>
        <dbReference type="SMART" id="SM00198"/>
    </source>
</evidence>
<dbReference type="InterPro" id="IPR002413">
    <property type="entry name" value="V5_allergen-like"/>
</dbReference>
<dbReference type="AlphaFoldDB" id="A0A2G9TUV2"/>
<protein>
    <submittedName>
        <fullName evidence="3">SCP-like protein</fullName>
    </submittedName>
</protein>
<dbReference type="PRINTS" id="PR00838">
    <property type="entry name" value="V5ALLERGEN"/>
</dbReference>
<keyword evidence="4" id="KW-1185">Reference proteome</keyword>
<reference evidence="3 4" key="1">
    <citation type="submission" date="2015-09" db="EMBL/GenBank/DDBJ databases">
        <title>Draft genome of the parasitic nematode Teladorsagia circumcincta isolate WARC Sus (inbred).</title>
        <authorList>
            <person name="Mitreva M."/>
        </authorList>
    </citation>
    <scope>NUCLEOTIDE SEQUENCE [LARGE SCALE GENOMIC DNA]</scope>
    <source>
        <strain evidence="3 4">S</strain>
    </source>
</reference>
<dbReference type="CDD" id="cd05380">
    <property type="entry name" value="CAP_euk"/>
    <property type="match status" value="2"/>
</dbReference>
<dbReference type="SUPFAM" id="SSF55797">
    <property type="entry name" value="PR-1-like"/>
    <property type="match status" value="2"/>
</dbReference>
<evidence type="ECO:0000256" key="1">
    <source>
        <dbReference type="SAM" id="SignalP"/>
    </source>
</evidence>
<dbReference type="GO" id="GO:0005576">
    <property type="term" value="C:extracellular region"/>
    <property type="evidence" value="ECO:0007669"/>
    <property type="project" value="InterPro"/>
</dbReference>
<dbReference type="PANTHER" id="PTHR10334">
    <property type="entry name" value="CYSTEINE-RICH SECRETORY PROTEIN-RELATED"/>
    <property type="match status" value="1"/>
</dbReference>
<accession>A0A2G9TUV2</accession>
<feature type="chain" id="PRO_5013916919" evidence="1">
    <location>
        <begin position="22"/>
        <end position="354"/>
    </location>
</feature>
<dbReference type="EMBL" id="KZ353145">
    <property type="protein sequence ID" value="PIO61707.1"/>
    <property type="molecule type" value="Genomic_DNA"/>
</dbReference>
<sequence length="354" mass="38961">MRVLTTITLLAVDSWFAELKAHGVPDNLKFDMTVFDRGIGHWTQLAWQWSHKIGCGVYWCPTFTYAACEYNPAGNLLGSIIYQQGEPCQTDEDCECGGCVCSQEEALCLAPAIAPPTTTTTPTTVVTTPPPVPADMYKAHCSLNNGMTDEVRQMFLDKHNGYRSLVAKGQASNGQGGFAPKAARLPKMNYGCDIETNVMNWVKQCKYESSPYSERAGGYGENLWMSPDNKMDKTNAAAESTAAWFSALQTQGKWLQATPGNTLNFLAYYFGAQNYTQMVWQKSLVLGCAVAPCDTMTLVGCQYKFMNTVGGLIYDVGEPCTTNEDCKCYGCLCSKEEALCLVPPQTQSSFWQWG</sequence>
<gene>
    <name evidence="3" type="ORF">TELCIR_16760</name>
</gene>
<proteinExistence type="predicted"/>
<feature type="signal peptide" evidence="1">
    <location>
        <begin position="1"/>
        <end position="21"/>
    </location>
</feature>
<name>A0A2G9TUV2_TELCI</name>
<dbReference type="InterPro" id="IPR001283">
    <property type="entry name" value="CRISP-related"/>
</dbReference>
<keyword evidence="1" id="KW-0732">Signal</keyword>
<organism evidence="3 4">
    <name type="scientific">Teladorsagia circumcincta</name>
    <name type="common">Brown stomach worm</name>
    <name type="synonym">Ostertagia circumcincta</name>
    <dbReference type="NCBI Taxonomy" id="45464"/>
    <lineage>
        <taxon>Eukaryota</taxon>
        <taxon>Metazoa</taxon>
        <taxon>Ecdysozoa</taxon>
        <taxon>Nematoda</taxon>
        <taxon>Chromadorea</taxon>
        <taxon>Rhabditida</taxon>
        <taxon>Rhabditina</taxon>
        <taxon>Rhabditomorpha</taxon>
        <taxon>Strongyloidea</taxon>
        <taxon>Trichostrongylidae</taxon>
        <taxon>Teladorsagia</taxon>
    </lineage>
</organism>
<dbReference type="OrthoDB" id="5874910at2759"/>
<evidence type="ECO:0000313" key="4">
    <source>
        <dbReference type="Proteomes" id="UP000230423"/>
    </source>
</evidence>
<dbReference type="PROSITE" id="PS01009">
    <property type="entry name" value="CRISP_1"/>
    <property type="match status" value="1"/>
</dbReference>
<dbReference type="InterPro" id="IPR035940">
    <property type="entry name" value="CAP_sf"/>
</dbReference>
<dbReference type="Proteomes" id="UP000230423">
    <property type="component" value="Unassembled WGS sequence"/>
</dbReference>
<feature type="domain" description="SCP" evidence="2">
    <location>
        <begin position="150"/>
        <end position="310"/>
    </location>
</feature>
<dbReference type="SMART" id="SM00198">
    <property type="entry name" value="SCP"/>
    <property type="match status" value="1"/>
</dbReference>